<dbReference type="Proteomes" id="UP000199345">
    <property type="component" value="Unassembled WGS sequence"/>
</dbReference>
<evidence type="ECO:0000313" key="8">
    <source>
        <dbReference type="EMBL" id="SET37748.1"/>
    </source>
</evidence>
<evidence type="ECO:0000313" key="9">
    <source>
        <dbReference type="Proteomes" id="UP000199345"/>
    </source>
</evidence>
<organism evidence="8 9">
    <name type="scientific">Nitrosomonas marina</name>
    <dbReference type="NCBI Taxonomy" id="917"/>
    <lineage>
        <taxon>Bacteria</taxon>
        <taxon>Pseudomonadati</taxon>
        <taxon>Pseudomonadota</taxon>
        <taxon>Betaproteobacteria</taxon>
        <taxon>Nitrosomonadales</taxon>
        <taxon>Nitrosomonadaceae</taxon>
        <taxon>Nitrosomonas</taxon>
    </lineage>
</organism>
<reference evidence="9" key="1">
    <citation type="submission" date="2016-10" db="EMBL/GenBank/DDBJ databases">
        <authorList>
            <person name="Varghese N."/>
            <person name="Submissions S."/>
        </authorList>
    </citation>
    <scope>NUCLEOTIDE SEQUENCE [LARGE SCALE GENOMIC DNA]</scope>
    <source>
        <strain evidence="9">Nm71</strain>
    </source>
</reference>
<evidence type="ECO:0000256" key="5">
    <source>
        <dbReference type="ARBA" id="ARBA00022989"/>
    </source>
</evidence>
<dbReference type="AlphaFoldDB" id="A0A1I0E0D1"/>
<dbReference type="GO" id="GO:0005886">
    <property type="term" value="C:plasma membrane"/>
    <property type="evidence" value="ECO:0007669"/>
    <property type="project" value="UniProtKB-SubCell"/>
</dbReference>
<dbReference type="EMBL" id="FOIA01000023">
    <property type="protein sequence ID" value="SET37748.1"/>
    <property type="molecule type" value="Genomic_DNA"/>
</dbReference>
<dbReference type="InterPro" id="IPR018383">
    <property type="entry name" value="UPF0324_pro"/>
</dbReference>
<keyword evidence="4 7" id="KW-0812">Transmembrane</keyword>
<accession>A0A1I0E0D1</accession>
<sequence>MIYTQKKPALLIIGLLMLAIWFGVDTGLLNPVLAHLSSGKPYKYLNEISSLPLYFGVVAVVTGCWHWLGPHEEGQLDYYSSTIAGGMLILLITMLIRWFIAPQIEVISVDLGLIGNTGKYIHELLGLNYVVLGIVAGIIIANVFKVPDWARNGVRLSRLGLKTGVILLGALYSAAELKNLGGLSIIMIGFFVLGSVGIVLWIGSRRNISNSMGGVLSAGMGVCGVSATVAVAPVVQAKPVEIAYTIGTILLWGVGCMFAFPIIGHLLDMSYVQFGAWAGTGILNSAQVVGAALAFQPDGIETLMVAEIFNITRVLILPVIVLWLAIWYVKREGTTSSGTTSSGINVGQVIITKFPVFVLGFILMFALSTTGMFAPASHYQGKYFGNTPAQGFKQENLLNAEQTEQLRAEIIVIDENEDRVAVNRLIKNGKIMTIEDDNAIRSIINAGTLSDEATAILSAAHDAVRHTARKIEAFRQWITWLFAFGLVGLGMQITVSSMKQAGGEPAIIGGIVGFIKAALSLIVVILLIGDTV</sequence>
<evidence type="ECO:0000256" key="2">
    <source>
        <dbReference type="ARBA" id="ARBA00007977"/>
    </source>
</evidence>
<feature type="transmembrane region" description="Helical" evidence="7">
    <location>
        <begin position="350"/>
        <end position="374"/>
    </location>
</feature>
<evidence type="ECO:0000256" key="7">
    <source>
        <dbReference type="SAM" id="Phobius"/>
    </source>
</evidence>
<evidence type="ECO:0000256" key="1">
    <source>
        <dbReference type="ARBA" id="ARBA00004651"/>
    </source>
</evidence>
<feature type="transmembrane region" description="Helical" evidence="7">
    <location>
        <begin position="507"/>
        <end position="529"/>
    </location>
</feature>
<feature type="transmembrane region" description="Helical" evidence="7">
    <location>
        <begin position="80"/>
        <end position="100"/>
    </location>
</feature>
<keyword evidence="5 7" id="KW-1133">Transmembrane helix</keyword>
<feature type="transmembrane region" description="Helical" evidence="7">
    <location>
        <begin position="308"/>
        <end position="329"/>
    </location>
</feature>
<comment type="subcellular location">
    <subcellularLocation>
        <location evidence="1">Cell membrane</location>
        <topology evidence="1">Multi-pass membrane protein</topology>
    </subcellularLocation>
</comment>
<feature type="transmembrane region" description="Helical" evidence="7">
    <location>
        <begin position="215"/>
        <end position="236"/>
    </location>
</feature>
<feature type="transmembrane region" description="Helical" evidence="7">
    <location>
        <begin position="242"/>
        <end position="267"/>
    </location>
</feature>
<dbReference type="RefSeq" id="WP_090659674.1">
    <property type="nucleotide sequence ID" value="NZ_FOIA01000023.1"/>
</dbReference>
<keyword evidence="6 7" id="KW-0472">Membrane</keyword>
<evidence type="ECO:0000256" key="3">
    <source>
        <dbReference type="ARBA" id="ARBA00022475"/>
    </source>
</evidence>
<feature type="transmembrane region" description="Helical" evidence="7">
    <location>
        <begin position="181"/>
        <end position="203"/>
    </location>
</feature>
<evidence type="ECO:0000256" key="4">
    <source>
        <dbReference type="ARBA" id="ARBA00022692"/>
    </source>
</evidence>
<dbReference type="Pfam" id="PF03601">
    <property type="entry name" value="Cons_hypoth698"/>
    <property type="match status" value="1"/>
</dbReference>
<comment type="similarity">
    <text evidence="2">Belongs to the UPF0324 family.</text>
</comment>
<dbReference type="PANTHER" id="PTHR30106:SF1">
    <property type="entry name" value="UPF0324 MEMBRANE PROTEIN FN0533"/>
    <property type="match status" value="1"/>
</dbReference>
<gene>
    <name evidence="8" type="ORF">SAMN05216326_12358</name>
</gene>
<name>A0A1I0E0D1_9PROT</name>
<dbReference type="OrthoDB" id="5393513at2"/>
<keyword evidence="3" id="KW-1003">Cell membrane</keyword>
<feature type="transmembrane region" description="Helical" evidence="7">
    <location>
        <begin position="120"/>
        <end position="144"/>
    </location>
</feature>
<evidence type="ECO:0000256" key="6">
    <source>
        <dbReference type="ARBA" id="ARBA00023136"/>
    </source>
</evidence>
<feature type="transmembrane region" description="Helical" evidence="7">
    <location>
        <begin position="477"/>
        <end position="495"/>
    </location>
</feature>
<feature type="transmembrane region" description="Helical" evidence="7">
    <location>
        <begin position="274"/>
        <end position="296"/>
    </location>
</feature>
<feature type="transmembrane region" description="Helical" evidence="7">
    <location>
        <begin position="49"/>
        <end position="68"/>
    </location>
</feature>
<proteinExistence type="inferred from homology"/>
<keyword evidence="9" id="KW-1185">Reference proteome</keyword>
<protein>
    <submittedName>
        <fullName evidence="8">Uncharacterized membrane protein YadS</fullName>
    </submittedName>
</protein>
<dbReference type="PANTHER" id="PTHR30106">
    <property type="entry name" value="INNER MEMBRANE PROTEIN YEIH-RELATED"/>
    <property type="match status" value="1"/>
</dbReference>